<accession>A0ABU3E6P9</accession>
<dbReference type="InterPro" id="IPR029058">
    <property type="entry name" value="AB_hydrolase_fold"/>
</dbReference>
<gene>
    <name evidence="2" type="ORF">RM549_17505</name>
</gene>
<dbReference type="SUPFAM" id="SSF53474">
    <property type="entry name" value="alpha/beta-Hydrolases"/>
    <property type="match status" value="1"/>
</dbReference>
<dbReference type="Proteomes" id="UP001261624">
    <property type="component" value="Unassembled WGS sequence"/>
</dbReference>
<keyword evidence="2" id="KW-0378">Hydrolase</keyword>
<protein>
    <submittedName>
        <fullName evidence="2">Alpha/beta hydrolase</fullName>
    </submittedName>
</protein>
<proteinExistence type="predicted"/>
<evidence type="ECO:0000259" key="1">
    <source>
        <dbReference type="Pfam" id="PF12146"/>
    </source>
</evidence>
<dbReference type="GO" id="GO:0016787">
    <property type="term" value="F:hydrolase activity"/>
    <property type="evidence" value="ECO:0007669"/>
    <property type="project" value="UniProtKB-KW"/>
</dbReference>
<dbReference type="InterPro" id="IPR022742">
    <property type="entry name" value="Hydrolase_4"/>
</dbReference>
<evidence type="ECO:0000313" key="2">
    <source>
        <dbReference type="EMBL" id="MDT0691592.1"/>
    </source>
</evidence>
<reference evidence="2 3" key="1">
    <citation type="submission" date="2023-09" db="EMBL/GenBank/DDBJ databases">
        <authorList>
            <person name="Rey-Velasco X."/>
        </authorList>
    </citation>
    <scope>NUCLEOTIDE SEQUENCE [LARGE SCALE GENOMIC DNA]</scope>
    <source>
        <strain evidence="2 3">F188</strain>
    </source>
</reference>
<dbReference type="Pfam" id="PF12146">
    <property type="entry name" value="Hydrolase_4"/>
    <property type="match status" value="1"/>
</dbReference>
<keyword evidence="3" id="KW-1185">Reference proteome</keyword>
<dbReference type="InterPro" id="IPR053145">
    <property type="entry name" value="AB_hydrolase_Est10"/>
</dbReference>
<dbReference type="RefSeq" id="WP_311687188.1">
    <property type="nucleotide sequence ID" value="NZ_JAVRHM010000028.1"/>
</dbReference>
<comment type="caution">
    <text evidence="2">The sequence shown here is derived from an EMBL/GenBank/DDBJ whole genome shotgun (WGS) entry which is preliminary data.</text>
</comment>
<sequence length="348" mass="39750">MKKIFVAILFLSFQIINSQSIFKYEREIENKANFNFHEIVFENEKAEIELSGTLITPKQNFNEIIIIVPGSTKDTRHSHFIIAEKFLENNIAVYRFDERGIGKSKGNYTDSSNKLSQDLGYLMKKLSDKFPNQTIGIFGHSRGGMASIELVENDVKPNFLILVGTPVIKNGGYVIKGIERDIDKNPDILDKGKSKEETLNLFKEIFEVFANNHDPKIIKKKAKELIKNEGFDSRYIQFVKGFLNDPIFMEVIRKDYTTTLETIEVPVLYLVGENDNILNSDLESDFVSSLENSHIKVIQYEGLNHYLTERNAPVGTSLYKIDKEPLEDIIQWIKNITVGNRVDGSAVN</sequence>
<dbReference type="PANTHER" id="PTHR43265">
    <property type="entry name" value="ESTERASE ESTD"/>
    <property type="match status" value="1"/>
</dbReference>
<dbReference type="EMBL" id="JAVRHM010000028">
    <property type="protein sequence ID" value="MDT0691592.1"/>
    <property type="molecule type" value="Genomic_DNA"/>
</dbReference>
<dbReference type="Gene3D" id="3.40.50.1820">
    <property type="entry name" value="alpha/beta hydrolase"/>
    <property type="match status" value="1"/>
</dbReference>
<feature type="domain" description="Serine aminopeptidase S33" evidence="1">
    <location>
        <begin position="63"/>
        <end position="307"/>
    </location>
</feature>
<dbReference type="PANTHER" id="PTHR43265:SF1">
    <property type="entry name" value="ESTERASE ESTD"/>
    <property type="match status" value="1"/>
</dbReference>
<evidence type="ECO:0000313" key="3">
    <source>
        <dbReference type="Proteomes" id="UP001261624"/>
    </source>
</evidence>
<name>A0ABU3E6P9_9FLAO</name>
<organism evidence="2 3">
    <name type="scientific">Autumnicola patrickiae</name>
    <dbReference type="NCBI Taxonomy" id="3075591"/>
    <lineage>
        <taxon>Bacteria</taxon>
        <taxon>Pseudomonadati</taxon>
        <taxon>Bacteroidota</taxon>
        <taxon>Flavobacteriia</taxon>
        <taxon>Flavobacteriales</taxon>
        <taxon>Flavobacteriaceae</taxon>
        <taxon>Autumnicola</taxon>
    </lineage>
</organism>